<dbReference type="GO" id="GO:0012505">
    <property type="term" value="C:endomembrane system"/>
    <property type="evidence" value="ECO:0007669"/>
    <property type="project" value="TreeGrafter"/>
</dbReference>
<dbReference type="InterPro" id="IPR006012">
    <property type="entry name" value="Syntaxin/epimorphin_CS"/>
</dbReference>
<dbReference type="GO" id="GO:0048278">
    <property type="term" value="P:vesicle docking"/>
    <property type="evidence" value="ECO:0007669"/>
    <property type="project" value="TreeGrafter"/>
</dbReference>
<keyword evidence="4" id="KW-0472">Membrane</keyword>
<sequence length="292" mass="32571">MSFTDVAGGGTGGDWTHRAARGLGPKVGDEEVKPSGGMDTALDVLEKTERMAFQLTTKVASYKRMVDRIGTRKDTEGHRAKVRAMGEEIGILAKEAVHELRGYKAKGKRAKTSQNKLLKDIQNVLADFQQAQRLCAEKRSASEPVKTPVKRSKSRRSRAATNNADSERPLLEEEREDPGYRLVQEQMAVEGELEHNNAILTEREEDIKEIQFQIGEVTEIFQDLAVLVSEQGEVIDDVESNIVSTYDRTEEANKELKKAAKHQKAARMQLCTIFMILVVGLIVLCMVLGLFK</sequence>
<proteinExistence type="inferred from homology"/>
<feature type="region of interest" description="Disordered" evidence="3">
    <location>
        <begin position="1"/>
        <end position="35"/>
    </location>
</feature>
<dbReference type="GO" id="GO:0005484">
    <property type="term" value="F:SNAP receptor activity"/>
    <property type="evidence" value="ECO:0007669"/>
    <property type="project" value="InterPro"/>
</dbReference>
<dbReference type="Gene3D" id="1.20.58.70">
    <property type="match status" value="1"/>
</dbReference>
<dbReference type="PROSITE" id="PS00914">
    <property type="entry name" value="SYNTAXIN"/>
    <property type="match status" value="1"/>
</dbReference>
<feature type="compositionally biased region" description="Basic residues" evidence="3">
    <location>
        <begin position="148"/>
        <end position="158"/>
    </location>
</feature>
<dbReference type="GO" id="GO:0006886">
    <property type="term" value="P:intracellular protein transport"/>
    <property type="evidence" value="ECO:0007669"/>
    <property type="project" value="InterPro"/>
</dbReference>
<dbReference type="STRING" id="1764295.A0A5B8MT89"/>
<dbReference type="PROSITE" id="PS50192">
    <property type="entry name" value="T_SNARE"/>
    <property type="match status" value="1"/>
</dbReference>
<evidence type="ECO:0000313" key="7">
    <source>
        <dbReference type="Proteomes" id="UP000316726"/>
    </source>
</evidence>
<dbReference type="Pfam" id="PF14523">
    <property type="entry name" value="Syntaxin_2"/>
    <property type="match status" value="1"/>
</dbReference>
<dbReference type="OrthoDB" id="364348at2759"/>
<dbReference type="GO" id="GO:0000149">
    <property type="term" value="F:SNARE binding"/>
    <property type="evidence" value="ECO:0007669"/>
    <property type="project" value="TreeGrafter"/>
</dbReference>
<dbReference type="InterPro" id="IPR000727">
    <property type="entry name" value="T_SNARE_dom"/>
</dbReference>
<feature type="region of interest" description="Disordered" evidence="3">
    <location>
        <begin position="136"/>
        <end position="176"/>
    </location>
</feature>
<evidence type="ECO:0000256" key="2">
    <source>
        <dbReference type="ARBA" id="ARBA00022927"/>
    </source>
</evidence>
<dbReference type="GO" id="GO:0031201">
    <property type="term" value="C:SNARE complex"/>
    <property type="evidence" value="ECO:0007669"/>
    <property type="project" value="TreeGrafter"/>
</dbReference>
<dbReference type="PANTHER" id="PTHR19957:SF38">
    <property type="entry name" value="LD27581P"/>
    <property type="match status" value="1"/>
</dbReference>
<dbReference type="PANTHER" id="PTHR19957">
    <property type="entry name" value="SYNTAXIN"/>
    <property type="match status" value="1"/>
</dbReference>
<dbReference type="AlphaFoldDB" id="A0A5B8MT89"/>
<evidence type="ECO:0000256" key="4">
    <source>
        <dbReference type="SAM" id="Phobius"/>
    </source>
</evidence>
<keyword evidence="7" id="KW-1185">Reference proteome</keyword>
<comment type="similarity">
    <text evidence="1">Belongs to the syntaxin family.</text>
</comment>
<dbReference type="InterPro" id="IPR010989">
    <property type="entry name" value="SNARE"/>
</dbReference>
<evidence type="ECO:0000313" key="6">
    <source>
        <dbReference type="EMBL" id="QDZ23611.1"/>
    </source>
</evidence>
<dbReference type="Pfam" id="PF05739">
    <property type="entry name" value="SNARE"/>
    <property type="match status" value="1"/>
</dbReference>
<dbReference type="InterPro" id="IPR045242">
    <property type="entry name" value="Syntaxin"/>
</dbReference>
<reference evidence="6 7" key="1">
    <citation type="submission" date="2018-07" db="EMBL/GenBank/DDBJ databases">
        <title>The complete nuclear genome of the prasinophyte Chloropicon primus (CCMP1205).</title>
        <authorList>
            <person name="Pombert J.-F."/>
            <person name="Otis C."/>
            <person name="Turmel M."/>
            <person name="Lemieux C."/>
        </authorList>
    </citation>
    <scope>NUCLEOTIDE SEQUENCE [LARGE SCALE GENOMIC DNA]</scope>
    <source>
        <strain evidence="6 7">CCMP1205</strain>
    </source>
</reference>
<dbReference type="SUPFAM" id="SSF47661">
    <property type="entry name" value="t-snare proteins"/>
    <property type="match status" value="1"/>
</dbReference>
<feature type="transmembrane region" description="Helical" evidence="4">
    <location>
        <begin position="270"/>
        <end position="291"/>
    </location>
</feature>
<dbReference type="Proteomes" id="UP000316726">
    <property type="component" value="Chromosome 11"/>
</dbReference>
<accession>A0A5B8MT89</accession>
<protein>
    <submittedName>
        <fullName evidence="6">Syntaxin</fullName>
    </submittedName>
</protein>
<dbReference type="CDD" id="cd15840">
    <property type="entry name" value="SNARE_Qa"/>
    <property type="match status" value="1"/>
</dbReference>
<dbReference type="InterPro" id="IPR006011">
    <property type="entry name" value="Syntaxin_N"/>
</dbReference>
<gene>
    <name evidence="6" type="ORF">A3770_11p61290</name>
</gene>
<evidence type="ECO:0000256" key="3">
    <source>
        <dbReference type="SAM" id="MobiDB-lite"/>
    </source>
</evidence>
<evidence type="ECO:0000259" key="5">
    <source>
        <dbReference type="PROSITE" id="PS50192"/>
    </source>
</evidence>
<dbReference type="SMART" id="SM00397">
    <property type="entry name" value="t_SNARE"/>
    <property type="match status" value="1"/>
</dbReference>
<keyword evidence="2" id="KW-0653">Protein transport</keyword>
<keyword evidence="4" id="KW-1133">Transmembrane helix</keyword>
<name>A0A5B8MT89_9CHLO</name>
<dbReference type="GO" id="GO:0006906">
    <property type="term" value="P:vesicle fusion"/>
    <property type="evidence" value="ECO:0007669"/>
    <property type="project" value="TreeGrafter"/>
</dbReference>
<evidence type="ECO:0000256" key="1">
    <source>
        <dbReference type="ARBA" id="ARBA00009063"/>
    </source>
</evidence>
<keyword evidence="4" id="KW-0812">Transmembrane</keyword>
<dbReference type="EMBL" id="CP031044">
    <property type="protein sequence ID" value="QDZ23611.1"/>
    <property type="molecule type" value="Genomic_DNA"/>
</dbReference>
<organism evidence="6 7">
    <name type="scientific">Chloropicon primus</name>
    <dbReference type="NCBI Taxonomy" id="1764295"/>
    <lineage>
        <taxon>Eukaryota</taxon>
        <taxon>Viridiplantae</taxon>
        <taxon>Chlorophyta</taxon>
        <taxon>Chloropicophyceae</taxon>
        <taxon>Chloropicales</taxon>
        <taxon>Chloropicaceae</taxon>
        <taxon>Chloropicon</taxon>
    </lineage>
</organism>
<feature type="domain" description="T-SNARE coiled-coil homology" evidence="5">
    <location>
        <begin position="197"/>
        <end position="259"/>
    </location>
</feature>
<dbReference type="Gene3D" id="1.20.5.110">
    <property type="match status" value="1"/>
</dbReference>
<keyword evidence="2" id="KW-0813">Transport</keyword>